<dbReference type="EMBL" id="LWDD02001575">
    <property type="protein sequence ID" value="KAE8247165.1"/>
    <property type="molecule type" value="Genomic_DNA"/>
</dbReference>
<reference evidence="2" key="2">
    <citation type="journal article" date="2019" name="IMA Fungus">
        <title>Genome sequencing and comparison of five Tilletia species to identify candidate genes for the detection of regulated species infecting wheat.</title>
        <authorList>
            <person name="Nguyen H.D.T."/>
            <person name="Sultana T."/>
            <person name="Kesanakurti P."/>
            <person name="Hambleton S."/>
        </authorList>
    </citation>
    <scope>NUCLEOTIDE SEQUENCE</scope>
    <source>
        <strain evidence="2">DAOMC 238032</strain>
    </source>
</reference>
<organism evidence="2 3">
    <name type="scientific">Tilletia caries</name>
    <name type="common">wheat bunt fungus</name>
    <dbReference type="NCBI Taxonomy" id="13290"/>
    <lineage>
        <taxon>Eukaryota</taxon>
        <taxon>Fungi</taxon>
        <taxon>Dikarya</taxon>
        <taxon>Basidiomycota</taxon>
        <taxon>Ustilaginomycotina</taxon>
        <taxon>Exobasidiomycetes</taxon>
        <taxon>Tilletiales</taxon>
        <taxon>Tilletiaceae</taxon>
        <taxon>Tilletia</taxon>
    </lineage>
</organism>
<evidence type="ECO:0000256" key="1">
    <source>
        <dbReference type="SAM" id="MobiDB-lite"/>
    </source>
</evidence>
<proteinExistence type="predicted"/>
<dbReference type="AlphaFoldDB" id="A0A8T8SS25"/>
<accession>A0A8T8SS25</accession>
<evidence type="ECO:0000313" key="3">
    <source>
        <dbReference type="Proteomes" id="UP000077671"/>
    </source>
</evidence>
<protein>
    <submittedName>
        <fullName evidence="2">Uncharacterized protein</fullName>
    </submittedName>
</protein>
<reference evidence="2" key="1">
    <citation type="submission" date="2016-04" db="EMBL/GenBank/DDBJ databases">
        <authorList>
            <person name="Nguyen H.D."/>
            <person name="Kesanakurti P."/>
            <person name="Cullis J."/>
            <person name="Levesque C.A."/>
            <person name="Hambleton S."/>
        </authorList>
    </citation>
    <scope>NUCLEOTIDE SEQUENCE</scope>
    <source>
        <strain evidence="2">DAOMC 238032</strain>
    </source>
</reference>
<dbReference type="Proteomes" id="UP000077671">
    <property type="component" value="Unassembled WGS sequence"/>
</dbReference>
<evidence type="ECO:0000313" key="2">
    <source>
        <dbReference type="EMBL" id="KAE8247165.1"/>
    </source>
</evidence>
<gene>
    <name evidence="2" type="ORF">A4X03_0g7124</name>
</gene>
<name>A0A8T8SS25_9BASI</name>
<comment type="caution">
    <text evidence="2">The sequence shown here is derived from an EMBL/GenBank/DDBJ whole genome shotgun (WGS) entry which is preliminary data.</text>
</comment>
<feature type="region of interest" description="Disordered" evidence="1">
    <location>
        <begin position="52"/>
        <end position="76"/>
    </location>
</feature>
<sequence>MVTVTCPSIVIIQPVASAAALMVATVTRPPIHVVQPVASAAALMVTVANGHRHRHPSTGLRHPSTARRLAANGHRR</sequence>